<organism evidence="6 7">
    <name type="scientific">Chryseobacterium suipulveris</name>
    <dbReference type="NCBI Taxonomy" id="2929800"/>
    <lineage>
        <taxon>Bacteria</taxon>
        <taxon>Pseudomonadati</taxon>
        <taxon>Bacteroidota</taxon>
        <taxon>Flavobacteriia</taxon>
        <taxon>Flavobacteriales</taxon>
        <taxon>Weeksellaceae</taxon>
        <taxon>Chryseobacterium group</taxon>
        <taxon>Chryseobacterium</taxon>
    </lineage>
</organism>
<dbReference type="Pfam" id="PF00034">
    <property type="entry name" value="Cytochrom_C"/>
    <property type="match status" value="1"/>
</dbReference>
<dbReference type="Gene3D" id="1.10.760.10">
    <property type="entry name" value="Cytochrome c-like domain"/>
    <property type="match status" value="2"/>
</dbReference>
<dbReference type="Pfam" id="PF21342">
    <property type="entry name" value="SoxA-TsdA_cyt-c"/>
    <property type="match status" value="1"/>
</dbReference>
<evidence type="ECO:0000313" key="6">
    <source>
        <dbReference type="EMBL" id="UOE42333.1"/>
    </source>
</evidence>
<feature type="domain" description="Cytochrome c" evidence="5">
    <location>
        <begin position="142"/>
        <end position="235"/>
    </location>
</feature>
<keyword evidence="1 4" id="KW-0349">Heme</keyword>
<evidence type="ECO:0000256" key="4">
    <source>
        <dbReference type="PROSITE-ProRule" id="PRU00433"/>
    </source>
</evidence>
<protein>
    <submittedName>
        <fullName evidence="6">C-type cytochrome</fullName>
    </submittedName>
</protein>
<dbReference type="SUPFAM" id="SSF46626">
    <property type="entry name" value="Cytochrome c"/>
    <property type="match status" value="2"/>
</dbReference>
<dbReference type="PANTHER" id="PTHR35008:SF4">
    <property type="entry name" value="BLL4482 PROTEIN"/>
    <property type="match status" value="1"/>
</dbReference>
<keyword evidence="2 4" id="KW-0479">Metal-binding</keyword>
<dbReference type="EMBL" id="CP094532">
    <property type="protein sequence ID" value="UOE42333.1"/>
    <property type="molecule type" value="Genomic_DNA"/>
</dbReference>
<evidence type="ECO:0000259" key="5">
    <source>
        <dbReference type="PROSITE" id="PS51007"/>
    </source>
</evidence>
<evidence type="ECO:0000256" key="3">
    <source>
        <dbReference type="ARBA" id="ARBA00023004"/>
    </source>
</evidence>
<keyword evidence="3 4" id="KW-0408">Iron</keyword>
<dbReference type="InterPro" id="IPR051459">
    <property type="entry name" value="Cytochrome_c-type_DH"/>
</dbReference>
<dbReference type="PROSITE" id="PS51007">
    <property type="entry name" value="CYTC"/>
    <property type="match status" value="1"/>
</dbReference>
<reference evidence="6 7" key="1">
    <citation type="submission" date="2022-03" db="EMBL/GenBank/DDBJ databases">
        <title>Chryseobacterium sp. isolated from particulate matters in swine house.</title>
        <authorList>
            <person name="Won M."/>
            <person name="Kim S.-J."/>
            <person name="Kwon S.-W."/>
        </authorList>
    </citation>
    <scope>NUCLEOTIDE SEQUENCE [LARGE SCALE GENOMIC DNA]</scope>
    <source>
        <strain evidence="6 7">SC2-2</strain>
    </source>
</reference>
<name>A0ABY4BT05_9FLAO</name>
<proteinExistence type="predicted"/>
<dbReference type="PANTHER" id="PTHR35008">
    <property type="entry name" value="BLL4482 PROTEIN-RELATED"/>
    <property type="match status" value="1"/>
</dbReference>
<dbReference type="RefSeq" id="WP_243551395.1">
    <property type="nucleotide sequence ID" value="NZ_CP094532.1"/>
</dbReference>
<evidence type="ECO:0000313" key="7">
    <source>
        <dbReference type="Proteomes" id="UP000831460"/>
    </source>
</evidence>
<evidence type="ECO:0000256" key="1">
    <source>
        <dbReference type="ARBA" id="ARBA00022617"/>
    </source>
</evidence>
<keyword evidence="7" id="KW-1185">Reference proteome</keyword>
<dbReference type="Proteomes" id="UP000831460">
    <property type="component" value="Chromosome"/>
</dbReference>
<sequence>MSKVSMPTHPNPEVAEEIAYGKELILHTSDFFGPKGSIARTSNGMNCTNCHLDAGTVDYGNNYRAVFANYSKFLERSGTLENLEKRINDCFQRSLNGDSLRSGSKELRSMVSYINFVGNDVPKNTVPKGSGIYKLKLLDQAADPKKGHKVYTDNCMRCHGENGEGSLSGGYSADYFEVPPLWGNESFNTSADLNRIINLAGFIYTNMPHKIASSKEPVLTQEEAWNVAAYIISKPRPQKFFKEDWPNLKTKPVDYAFGPFADDFSENQHRYGPFQPIIDFRKKNH</sequence>
<evidence type="ECO:0000256" key="2">
    <source>
        <dbReference type="ARBA" id="ARBA00022723"/>
    </source>
</evidence>
<dbReference type="InterPro" id="IPR036909">
    <property type="entry name" value="Cyt_c-like_dom_sf"/>
</dbReference>
<accession>A0ABY4BT05</accession>
<dbReference type="InterPro" id="IPR009056">
    <property type="entry name" value="Cyt_c-like_dom"/>
</dbReference>
<gene>
    <name evidence="6" type="ORF">MTP09_06775</name>
</gene>